<feature type="chain" id="PRO_5040273814" description="Lipoprotein" evidence="1">
    <location>
        <begin position="25"/>
        <end position="81"/>
    </location>
</feature>
<dbReference type="GeneID" id="94688780"/>
<protein>
    <recommendedName>
        <fullName evidence="4">Lipoprotein</fullName>
    </recommendedName>
</protein>
<organism evidence="2 3">
    <name type="scientific">Alloalcanivorax xenomutans</name>
    <dbReference type="NCBI Taxonomy" id="1094342"/>
    <lineage>
        <taxon>Bacteria</taxon>
        <taxon>Pseudomonadati</taxon>
        <taxon>Pseudomonadota</taxon>
        <taxon>Gammaproteobacteria</taxon>
        <taxon>Oceanospirillales</taxon>
        <taxon>Alcanivoracaceae</taxon>
        <taxon>Alloalcanivorax</taxon>
    </lineage>
</organism>
<keyword evidence="3" id="KW-1185">Reference proteome</keyword>
<name>A0A9Q3W893_9GAMM</name>
<feature type="signal peptide" evidence="1">
    <location>
        <begin position="1"/>
        <end position="24"/>
    </location>
</feature>
<gene>
    <name evidence="2" type="ORF">LZG35_20700</name>
</gene>
<evidence type="ECO:0000256" key="1">
    <source>
        <dbReference type="SAM" id="SignalP"/>
    </source>
</evidence>
<dbReference type="RefSeq" id="WP_022994666.1">
    <property type="nucleotide sequence ID" value="NZ_CBDDTQ010000003.1"/>
</dbReference>
<reference evidence="2" key="1">
    <citation type="submission" date="2022-01" db="EMBL/GenBank/DDBJ databases">
        <authorList>
            <person name="Karlyshev A.V."/>
            <person name="Jaspars M."/>
        </authorList>
    </citation>
    <scope>NUCLEOTIDE SEQUENCE</scope>
    <source>
        <strain evidence="2">AGSA3-2</strain>
    </source>
</reference>
<keyword evidence="1" id="KW-0732">Signal</keyword>
<accession>A0A9Q3W893</accession>
<evidence type="ECO:0000313" key="2">
    <source>
        <dbReference type="EMBL" id="MCE7511061.1"/>
    </source>
</evidence>
<sequence length="81" mass="8367">MHRILFVTAAAALFATGCASTPSANLPEGATACPDPRPTVCTMDYNPVNGFNAAGEDQGEFGNACGACGQDDISYTIPVRR</sequence>
<dbReference type="AlphaFoldDB" id="A0A9Q3W893"/>
<dbReference type="EMBL" id="JAJVKT010000038">
    <property type="protein sequence ID" value="MCE7511061.1"/>
    <property type="molecule type" value="Genomic_DNA"/>
</dbReference>
<comment type="caution">
    <text evidence="2">The sequence shown here is derived from an EMBL/GenBank/DDBJ whole genome shotgun (WGS) entry which is preliminary data.</text>
</comment>
<evidence type="ECO:0000313" key="3">
    <source>
        <dbReference type="Proteomes" id="UP001107961"/>
    </source>
</evidence>
<evidence type="ECO:0008006" key="4">
    <source>
        <dbReference type="Google" id="ProtNLM"/>
    </source>
</evidence>
<dbReference type="PROSITE" id="PS51257">
    <property type="entry name" value="PROKAR_LIPOPROTEIN"/>
    <property type="match status" value="1"/>
</dbReference>
<dbReference type="Proteomes" id="UP001107961">
    <property type="component" value="Unassembled WGS sequence"/>
</dbReference>
<proteinExistence type="predicted"/>